<accession>A0A2J6PIG6</accession>
<feature type="region of interest" description="Disordered" evidence="1">
    <location>
        <begin position="443"/>
        <end position="468"/>
    </location>
</feature>
<evidence type="ECO:0000256" key="1">
    <source>
        <dbReference type="SAM" id="MobiDB-lite"/>
    </source>
</evidence>
<evidence type="ECO:0000313" key="2">
    <source>
        <dbReference type="EMBL" id="PMD13845.1"/>
    </source>
</evidence>
<proteinExistence type="predicted"/>
<reference evidence="2 3" key="1">
    <citation type="submission" date="2016-05" db="EMBL/GenBank/DDBJ databases">
        <title>A degradative enzymes factory behind the ericoid mycorrhizal symbiosis.</title>
        <authorList>
            <consortium name="DOE Joint Genome Institute"/>
            <person name="Martino E."/>
            <person name="Morin E."/>
            <person name="Grelet G."/>
            <person name="Kuo A."/>
            <person name="Kohler A."/>
            <person name="Daghino S."/>
            <person name="Barry K."/>
            <person name="Choi C."/>
            <person name="Cichocki N."/>
            <person name="Clum A."/>
            <person name="Copeland A."/>
            <person name="Hainaut M."/>
            <person name="Haridas S."/>
            <person name="Labutti K."/>
            <person name="Lindquist E."/>
            <person name="Lipzen A."/>
            <person name="Khouja H.-R."/>
            <person name="Murat C."/>
            <person name="Ohm R."/>
            <person name="Olson A."/>
            <person name="Spatafora J."/>
            <person name="Veneault-Fourrey C."/>
            <person name="Henrissat B."/>
            <person name="Grigoriev I."/>
            <person name="Martin F."/>
            <person name="Perotto S."/>
        </authorList>
    </citation>
    <scope>NUCLEOTIDE SEQUENCE [LARGE SCALE GENOMIC DNA]</scope>
    <source>
        <strain evidence="2 3">UAMH 7357</strain>
    </source>
</reference>
<dbReference type="EMBL" id="KZ613527">
    <property type="protein sequence ID" value="PMD13845.1"/>
    <property type="molecule type" value="Genomic_DNA"/>
</dbReference>
<name>A0A2J6PIG6_9HELO</name>
<dbReference type="AlphaFoldDB" id="A0A2J6PIG6"/>
<evidence type="ECO:0000313" key="3">
    <source>
        <dbReference type="Proteomes" id="UP000235672"/>
    </source>
</evidence>
<dbReference type="OrthoDB" id="3344043at2759"/>
<protein>
    <submittedName>
        <fullName evidence="2">Uncharacterized protein</fullName>
    </submittedName>
</protein>
<dbReference type="Proteomes" id="UP000235672">
    <property type="component" value="Unassembled WGS sequence"/>
</dbReference>
<dbReference type="STRING" id="1745343.A0A2J6PIG6"/>
<gene>
    <name evidence="2" type="ORF">NA56DRAFT_694551</name>
</gene>
<organism evidence="2 3">
    <name type="scientific">Hyaloscypha hepaticicola</name>
    <dbReference type="NCBI Taxonomy" id="2082293"/>
    <lineage>
        <taxon>Eukaryota</taxon>
        <taxon>Fungi</taxon>
        <taxon>Dikarya</taxon>
        <taxon>Ascomycota</taxon>
        <taxon>Pezizomycotina</taxon>
        <taxon>Leotiomycetes</taxon>
        <taxon>Helotiales</taxon>
        <taxon>Hyaloscyphaceae</taxon>
        <taxon>Hyaloscypha</taxon>
    </lineage>
</organism>
<keyword evidence="3" id="KW-1185">Reference proteome</keyword>
<sequence>MVMEEGWTATGKVLFSGRVPWTSCLTSAFGSDFERLRKVPLNFGTALGCAARIFKAIVKAEPGVPEKYLEDCRGYFDASSGQGFINNALDWFPELQTLKHAMETASRLSFDKAKEGYEEKFAAIQRLCSYGVCQDWENIGEGEGFCLVAVMETIIVLCQITAGLTVVENLHPMRSGIEAFYKRQLSVRGRDSDELEGDSGDGGDLTEGLQTMGPIIYVLWTNGFVDLSLEQYSQALEGRLVAAIKLFTGRDMPTHLTASAVSESGICAYLDILREVSISSESAGRVNVIPGSIEHDHKPFWQVQDNEIQLMRRTGSITSLCAAISELDHIVVEVTETAHSLSVSYVFRRHGDNNNDDSKPYLRVGPADIVNRAHKARGFVRCDGSIGSCRRRRIGTISSDRAQYPILNLTVDGESIEVCDTTRGGQYLPIVVLRVATAKNPISKSPAVVDMSEEDTEEKAKTSKSGGS</sequence>